<dbReference type="VEuPathDB" id="FungiDB:MUCCIDRAFT_159506"/>
<keyword evidence="4" id="KW-1185">Reference proteome</keyword>
<sequence>MTRLLAVLLFAMTMLVMACLASTTTTTSTIHKKARLSRRDIPDPNTMVKLAQNGLRNMMVVAKLTADNELNLLQPKKPKVDPADADNSEFGVSANPQAAKQQNAATGANIPANA</sequence>
<keyword evidence="2" id="KW-0732">Signal</keyword>
<dbReference type="OrthoDB" id="2289686at2759"/>
<dbReference type="PROSITE" id="PS51257">
    <property type="entry name" value="PROKAR_LIPOPROTEIN"/>
    <property type="match status" value="1"/>
</dbReference>
<evidence type="ECO:0000256" key="1">
    <source>
        <dbReference type="SAM" id="MobiDB-lite"/>
    </source>
</evidence>
<reference evidence="3 4" key="1">
    <citation type="submission" date="2015-06" db="EMBL/GenBank/DDBJ databases">
        <title>Expansion of signal transduction pathways in fungi by whole-genome duplication.</title>
        <authorList>
            <consortium name="DOE Joint Genome Institute"/>
            <person name="Corrochano L.M."/>
            <person name="Kuo A."/>
            <person name="Marcet-Houben M."/>
            <person name="Polaino S."/>
            <person name="Salamov A."/>
            <person name="Villalobos J.M."/>
            <person name="Alvarez M.I."/>
            <person name="Avalos J."/>
            <person name="Benito E.P."/>
            <person name="Benoit I."/>
            <person name="Burger G."/>
            <person name="Camino L.P."/>
            <person name="Canovas D."/>
            <person name="Cerda-Olmedo E."/>
            <person name="Cheng J.-F."/>
            <person name="Dominguez A."/>
            <person name="Elias M."/>
            <person name="Eslava A.P."/>
            <person name="Glaser F."/>
            <person name="Grimwood J."/>
            <person name="Gutierrez G."/>
            <person name="Heitman J."/>
            <person name="Henrissat B."/>
            <person name="Iturriaga E.A."/>
            <person name="Lang B.F."/>
            <person name="Lavin J.L."/>
            <person name="Lee S."/>
            <person name="Li W."/>
            <person name="Lindquist E."/>
            <person name="Lopez-Garcia S."/>
            <person name="Luque E.M."/>
            <person name="Marcos A.T."/>
            <person name="Martin J."/>
            <person name="Mccluskey K."/>
            <person name="Medina H.R."/>
            <person name="Miralles-Duran A."/>
            <person name="Miyazaki A."/>
            <person name="Munoz-Torres E."/>
            <person name="Oguiza J.A."/>
            <person name="Ohm R."/>
            <person name="Olmedo M."/>
            <person name="Orejas M."/>
            <person name="Ortiz-Castellanos L."/>
            <person name="Pisabarro A.G."/>
            <person name="Rodriguez-Romero J."/>
            <person name="Ruiz-Herrera J."/>
            <person name="Ruiz-Vazquez R."/>
            <person name="Sanz C."/>
            <person name="Schackwitz W."/>
            <person name="Schmutz J."/>
            <person name="Shahriari M."/>
            <person name="Shelest E."/>
            <person name="Silva-Franco F."/>
            <person name="Soanes D."/>
            <person name="Syed K."/>
            <person name="Tagua V.G."/>
            <person name="Talbot N.J."/>
            <person name="Thon M."/>
            <person name="De Vries R.P."/>
            <person name="Wiebenga A."/>
            <person name="Yadav J.S."/>
            <person name="Braun E.L."/>
            <person name="Baker S."/>
            <person name="Garre V."/>
            <person name="Horwitz B."/>
            <person name="Torres-Martinez S."/>
            <person name="Idnurm A."/>
            <person name="Herrera-Estrella A."/>
            <person name="Gabaldon T."/>
            <person name="Grigoriev I.V."/>
        </authorList>
    </citation>
    <scope>NUCLEOTIDE SEQUENCE [LARGE SCALE GENOMIC DNA]</scope>
    <source>
        <strain evidence="3 4">CBS 277.49</strain>
    </source>
</reference>
<name>A0A168N559_MUCCL</name>
<feature type="chain" id="PRO_5007899150" evidence="2">
    <location>
        <begin position="22"/>
        <end position="114"/>
    </location>
</feature>
<dbReference type="EMBL" id="AMYB01000002">
    <property type="protein sequence ID" value="OAD05798.1"/>
    <property type="molecule type" value="Genomic_DNA"/>
</dbReference>
<proteinExistence type="predicted"/>
<organism evidence="3 4">
    <name type="scientific">Mucor lusitanicus CBS 277.49</name>
    <dbReference type="NCBI Taxonomy" id="747725"/>
    <lineage>
        <taxon>Eukaryota</taxon>
        <taxon>Fungi</taxon>
        <taxon>Fungi incertae sedis</taxon>
        <taxon>Mucoromycota</taxon>
        <taxon>Mucoromycotina</taxon>
        <taxon>Mucoromycetes</taxon>
        <taxon>Mucorales</taxon>
        <taxon>Mucorineae</taxon>
        <taxon>Mucoraceae</taxon>
        <taxon>Mucor</taxon>
    </lineage>
</organism>
<feature type="region of interest" description="Disordered" evidence="1">
    <location>
        <begin position="74"/>
        <end position="114"/>
    </location>
</feature>
<comment type="caution">
    <text evidence="3">The sequence shown here is derived from an EMBL/GenBank/DDBJ whole genome shotgun (WGS) entry which is preliminary data.</text>
</comment>
<feature type="signal peptide" evidence="2">
    <location>
        <begin position="1"/>
        <end position="21"/>
    </location>
</feature>
<feature type="compositionally biased region" description="Low complexity" evidence="1">
    <location>
        <begin position="94"/>
        <end position="105"/>
    </location>
</feature>
<gene>
    <name evidence="3" type="ORF">MUCCIDRAFT_159506</name>
</gene>
<protein>
    <submittedName>
        <fullName evidence="3">Uncharacterized protein</fullName>
    </submittedName>
</protein>
<evidence type="ECO:0000313" key="4">
    <source>
        <dbReference type="Proteomes" id="UP000077051"/>
    </source>
</evidence>
<accession>A0A168N559</accession>
<dbReference type="AlphaFoldDB" id="A0A168N559"/>
<evidence type="ECO:0000313" key="3">
    <source>
        <dbReference type="EMBL" id="OAD05798.1"/>
    </source>
</evidence>
<evidence type="ECO:0000256" key="2">
    <source>
        <dbReference type="SAM" id="SignalP"/>
    </source>
</evidence>
<dbReference type="Proteomes" id="UP000077051">
    <property type="component" value="Unassembled WGS sequence"/>
</dbReference>